<protein>
    <recommendedName>
        <fullName evidence="2">Ice-binding protein C-terminal domain-containing protein</fullName>
    </recommendedName>
</protein>
<sequence length="151" mass="15200">MKFKQAAVGAVLALSGLVANAGGSLGVLTEDGESFSSVVSQAGITFDTFSFSLTTLSDVWGGAFKSPRVLGLGVELAQGATVLGADGDVTDGFSFAGLTAGMYTLKFAAFSTGKGSYGGNIAATPVPEPETYAMMLAGLVAVGFLARRRQG</sequence>
<dbReference type="InterPro" id="IPR013424">
    <property type="entry name" value="Ice-binding_C"/>
</dbReference>
<proteinExistence type="predicted"/>
<evidence type="ECO:0000313" key="3">
    <source>
        <dbReference type="EMBL" id="GCL63724.1"/>
    </source>
</evidence>
<evidence type="ECO:0000256" key="1">
    <source>
        <dbReference type="SAM" id="SignalP"/>
    </source>
</evidence>
<keyword evidence="1" id="KW-0732">Signal</keyword>
<accession>A0A480AQA5</accession>
<feature type="signal peptide" evidence="1">
    <location>
        <begin position="1"/>
        <end position="21"/>
    </location>
</feature>
<dbReference type="EMBL" id="BJCL01000006">
    <property type="protein sequence ID" value="GCL63724.1"/>
    <property type="molecule type" value="Genomic_DNA"/>
</dbReference>
<dbReference type="NCBIfam" id="TIGR02595">
    <property type="entry name" value="PEP_CTERM"/>
    <property type="match status" value="1"/>
</dbReference>
<dbReference type="RefSeq" id="WP_137733445.1">
    <property type="nucleotide sequence ID" value="NZ_BJCL01000006.1"/>
</dbReference>
<name>A0A480AQA5_9BURK</name>
<dbReference type="Proteomes" id="UP000301751">
    <property type="component" value="Unassembled WGS sequence"/>
</dbReference>
<gene>
    <name evidence="3" type="ORF">AQPW35_28050</name>
</gene>
<evidence type="ECO:0000313" key="4">
    <source>
        <dbReference type="Proteomes" id="UP000301751"/>
    </source>
</evidence>
<dbReference type="NCBIfam" id="NF038126">
    <property type="entry name" value="PEP_CTERM_FxDxF"/>
    <property type="match status" value="1"/>
</dbReference>
<keyword evidence="4" id="KW-1185">Reference proteome</keyword>
<dbReference type="Pfam" id="PF07589">
    <property type="entry name" value="PEP-CTERM"/>
    <property type="match status" value="1"/>
</dbReference>
<evidence type="ECO:0000259" key="2">
    <source>
        <dbReference type="Pfam" id="PF07589"/>
    </source>
</evidence>
<reference evidence="4" key="1">
    <citation type="submission" date="2019-03" db="EMBL/GenBank/DDBJ databases">
        <title>Aquabacterium pictum sp.nov., the first bacteriochlorophyll a-containing freshwater bacterium in the genus Aquabacterium of the class Betaproteobacteria.</title>
        <authorList>
            <person name="Hirose S."/>
            <person name="Tank M."/>
            <person name="Hara E."/>
            <person name="Tamaki H."/>
            <person name="Takaichi S."/>
            <person name="Haruta S."/>
            <person name="Hanada S."/>
        </authorList>
    </citation>
    <scope>NUCLEOTIDE SEQUENCE [LARGE SCALE GENOMIC DNA]</scope>
    <source>
        <strain evidence="4">W35</strain>
    </source>
</reference>
<feature type="chain" id="PRO_5019850215" description="Ice-binding protein C-terminal domain-containing protein" evidence="1">
    <location>
        <begin position="22"/>
        <end position="151"/>
    </location>
</feature>
<dbReference type="AlphaFoldDB" id="A0A480AQA5"/>
<organism evidence="3 4">
    <name type="scientific">Pseudaquabacterium pictum</name>
    <dbReference type="NCBI Taxonomy" id="2315236"/>
    <lineage>
        <taxon>Bacteria</taxon>
        <taxon>Pseudomonadati</taxon>
        <taxon>Pseudomonadota</taxon>
        <taxon>Betaproteobacteria</taxon>
        <taxon>Burkholderiales</taxon>
        <taxon>Sphaerotilaceae</taxon>
        <taxon>Pseudaquabacterium</taxon>
    </lineage>
</organism>
<comment type="caution">
    <text evidence="3">The sequence shown here is derived from an EMBL/GenBank/DDBJ whole genome shotgun (WGS) entry which is preliminary data.</text>
</comment>
<dbReference type="OrthoDB" id="8546032at2"/>
<feature type="domain" description="Ice-binding protein C-terminal" evidence="2">
    <location>
        <begin position="125"/>
        <end position="149"/>
    </location>
</feature>